<dbReference type="Proteomes" id="UP000297245">
    <property type="component" value="Unassembled WGS sequence"/>
</dbReference>
<evidence type="ECO:0000313" key="2">
    <source>
        <dbReference type="EMBL" id="THV06366.1"/>
    </source>
</evidence>
<evidence type="ECO:0000313" key="1">
    <source>
        <dbReference type="EMBL" id="THU84533.1"/>
    </source>
</evidence>
<sequence>MTHWYVVRTTRPWSISTGSAVGSNVEPDLHIIVKVGVALADLFHAMEGTDFVEELDDYNEEQERVLAGLFEEIEKYERDFEVLSVIIIEEHDVETLLNEANGLFFYVWSY</sequence>
<evidence type="ECO:0000313" key="3">
    <source>
        <dbReference type="Proteomes" id="UP000297245"/>
    </source>
</evidence>
<protein>
    <submittedName>
        <fullName evidence="2">Uncharacterized protein</fullName>
    </submittedName>
</protein>
<name>A0A4V4HIE9_DENBC</name>
<dbReference type="AlphaFoldDB" id="A0A4V4HIE9"/>
<dbReference type="EMBL" id="ML179594">
    <property type="protein sequence ID" value="THU84533.1"/>
    <property type="molecule type" value="Genomic_DNA"/>
</dbReference>
<dbReference type="EMBL" id="ML179043">
    <property type="protein sequence ID" value="THV06366.1"/>
    <property type="molecule type" value="Genomic_DNA"/>
</dbReference>
<accession>A0A4V4HIE9</accession>
<reference evidence="2 3" key="1">
    <citation type="journal article" date="2019" name="Nat. Ecol. Evol.">
        <title>Megaphylogeny resolves global patterns of mushroom evolution.</title>
        <authorList>
            <person name="Varga T."/>
            <person name="Krizsan K."/>
            <person name="Foldi C."/>
            <person name="Dima B."/>
            <person name="Sanchez-Garcia M."/>
            <person name="Sanchez-Ramirez S."/>
            <person name="Szollosi G.J."/>
            <person name="Szarkandi J.G."/>
            <person name="Papp V."/>
            <person name="Albert L."/>
            <person name="Andreopoulos W."/>
            <person name="Angelini C."/>
            <person name="Antonin V."/>
            <person name="Barry K.W."/>
            <person name="Bougher N.L."/>
            <person name="Buchanan P."/>
            <person name="Buyck B."/>
            <person name="Bense V."/>
            <person name="Catcheside P."/>
            <person name="Chovatia M."/>
            <person name="Cooper J."/>
            <person name="Damon W."/>
            <person name="Desjardin D."/>
            <person name="Finy P."/>
            <person name="Geml J."/>
            <person name="Haridas S."/>
            <person name="Hughes K."/>
            <person name="Justo A."/>
            <person name="Karasinski D."/>
            <person name="Kautmanova I."/>
            <person name="Kiss B."/>
            <person name="Kocsube S."/>
            <person name="Kotiranta H."/>
            <person name="LaButti K.M."/>
            <person name="Lechner B.E."/>
            <person name="Liimatainen K."/>
            <person name="Lipzen A."/>
            <person name="Lukacs Z."/>
            <person name="Mihaltcheva S."/>
            <person name="Morgado L.N."/>
            <person name="Niskanen T."/>
            <person name="Noordeloos M.E."/>
            <person name="Ohm R.A."/>
            <person name="Ortiz-Santana B."/>
            <person name="Ovrebo C."/>
            <person name="Racz N."/>
            <person name="Riley R."/>
            <person name="Savchenko A."/>
            <person name="Shiryaev A."/>
            <person name="Soop K."/>
            <person name="Spirin V."/>
            <person name="Szebenyi C."/>
            <person name="Tomsovsky M."/>
            <person name="Tulloss R.E."/>
            <person name="Uehling J."/>
            <person name="Grigoriev I.V."/>
            <person name="Vagvolgyi C."/>
            <person name="Papp T."/>
            <person name="Martin F.M."/>
            <person name="Miettinen O."/>
            <person name="Hibbett D.S."/>
            <person name="Nagy L.G."/>
        </authorList>
    </citation>
    <scope>NUCLEOTIDE SEQUENCE [LARGE SCALE GENOMIC DNA]</scope>
    <source>
        <strain evidence="2 3">CBS 962.96</strain>
    </source>
</reference>
<keyword evidence="3" id="KW-1185">Reference proteome</keyword>
<proteinExistence type="predicted"/>
<gene>
    <name evidence="2" type="ORF">K435DRAFT_849161</name>
    <name evidence="1" type="ORF">K435DRAFT_870183</name>
</gene>
<organism evidence="2 3">
    <name type="scientific">Dendrothele bispora (strain CBS 962.96)</name>
    <dbReference type="NCBI Taxonomy" id="1314807"/>
    <lineage>
        <taxon>Eukaryota</taxon>
        <taxon>Fungi</taxon>
        <taxon>Dikarya</taxon>
        <taxon>Basidiomycota</taxon>
        <taxon>Agaricomycotina</taxon>
        <taxon>Agaricomycetes</taxon>
        <taxon>Agaricomycetidae</taxon>
        <taxon>Agaricales</taxon>
        <taxon>Agaricales incertae sedis</taxon>
        <taxon>Dendrothele</taxon>
    </lineage>
</organism>